<keyword evidence="3" id="KW-0472">Membrane</keyword>
<evidence type="ECO:0000313" key="10">
    <source>
        <dbReference type="EMBL" id="OXS77874.1"/>
    </source>
</evidence>
<dbReference type="EMBL" id="MWSK01000004">
    <property type="protein sequence ID" value="OXS77874.1"/>
    <property type="molecule type" value="Genomic_DNA"/>
</dbReference>
<comment type="similarity">
    <text evidence="5">Belongs to the methyl-accepting chemotaxis (MCP) protein family.</text>
</comment>
<reference evidence="11" key="1">
    <citation type="submission" date="2017-03" db="EMBL/GenBank/DDBJ databases">
        <title>Bacillus sp. V-88(T) DSM27956, whole genome shotgun sequencing project.</title>
        <authorList>
            <person name="Dastager S.G."/>
            <person name="Neurgaonkar P.S."/>
            <person name="Dharne M.S."/>
        </authorList>
    </citation>
    <scope>NUCLEOTIDE SEQUENCE [LARGE SCALE GENOMIC DNA]</scope>
    <source>
        <strain evidence="11">DSM 25145</strain>
    </source>
</reference>
<dbReference type="Pfam" id="PF00672">
    <property type="entry name" value="HAMP"/>
    <property type="match status" value="1"/>
</dbReference>
<feature type="region of interest" description="Disordered" evidence="7">
    <location>
        <begin position="1"/>
        <end position="28"/>
    </location>
</feature>
<dbReference type="InterPro" id="IPR004090">
    <property type="entry name" value="Chemotax_Me-accpt_rcpt"/>
</dbReference>
<dbReference type="InterPro" id="IPR003660">
    <property type="entry name" value="HAMP_dom"/>
</dbReference>
<comment type="subcellular location">
    <subcellularLocation>
        <location evidence="1">Cell membrane</location>
    </subcellularLocation>
</comment>
<evidence type="ECO:0000256" key="3">
    <source>
        <dbReference type="ARBA" id="ARBA00023136"/>
    </source>
</evidence>
<dbReference type="PANTHER" id="PTHR32089">
    <property type="entry name" value="METHYL-ACCEPTING CHEMOTAXIS PROTEIN MCPB"/>
    <property type="match status" value="1"/>
</dbReference>
<evidence type="ECO:0000256" key="6">
    <source>
        <dbReference type="PROSITE-ProRule" id="PRU00284"/>
    </source>
</evidence>
<dbReference type="SMART" id="SM00304">
    <property type="entry name" value="HAMP"/>
    <property type="match status" value="1"/>
</dbReference>
<evidence type="ECO:0000256" key="2">
    <source>
        <dbReference type="ARBA" id="ARBA00022475"/>
    </source>
</evidence>
<evidence type="ECO:0000256" key="5">
    <source>
        <dbReference type="ARBA" id="ARBA00029447"/>
    </source>
</evidence>
<dbReference type="Proteomes" id="UP000215545">
    <property type="component" value="Unassembled WGS sequence"/>
</dbReference>
<dbReference type="PRINTS" id="PR00260">
    <property type="entry name" value="CHEMTRNSDUCR"/>
</dbReference>
<evidence type="ECO:0000256" key="1">
    <source>
        <dbReference type="ARBA" id="ARBA00004236"/>
    </source>
</evidence>
<dbReference type="PROSITE" id="PS50111">
    <property type="entry name" value="CHEMOTAXIS_TRANSDUC_2"/>
    <property type="match status" value="1"/>
</dbReference>
<feature type="domain" description="HAMP" evidence="9">
    <location>
        <begin position="247"/>
        <end position="294"/>
    </location>
</feature>
<feature type="domain" description="Methyl-accepting transducer" evidence="8">
    <location>
        <begin position="313"/>
        <end position="563"/>
    </location>
</feature>
<name>A0ABX4ECN8_9BACI</name>
<accession>A0ABX4ECN8</accession>
<protein>
    <recommendedName>
        <fullName evidence="12">Methyl-accepting chemotaxis protein</fullName>
    </recommendedName>
</protein>
<dbReference type="SMART" id="SM00283">
    <property type="entry name" value="MA"/>
    <property type="match status" value="1"/>
</dbReference>
<dbReference type="PROSITE" id="PS50885">
    <property type="entry name" value="HAMP"/>
    <property type="match status" value="1"/>
</dbReference>
<dbReference type="Gene3D" id="1.10.287.950">
    <property type="entry name" value="Methyl-accepting chemotaxis protein"/>
    <property type="match status" value="1"/>
</dbReference>
<dbReference type="SUPFAM" id="SSF58104">
    <property type="entry name" value="Methyl-accepting chemotaxis protein (MCP) signaling domain"/>
    <property type="match status" value="1"/>
</dbReference>
<dbReference type="InterPro" id="IPR004089">
    <property type="entry name" value="MCPsignal_dom"/>
</dbReference>
<comment type="caution">
    <text evidence="10">The sequence shown here is derived from an EMBL/GenBank/DDBJ whole genome shotgun (WGS) entry which is preliminary data.</text>
</comment>
<evidence type="ECO:0000256" key="7">
    <source>
        <dbReference type="SAM" id="MobiDB-lite"/>
    </source>
</evidence>
<gene>
    <name evidence="10" type="ORF">B1B05_09715</name>
</gene>
<dbReference type="CDD" id="cd11386">
    <property type="entry name" value="MCP_signal"/>
    <property type="match status" value="1"/>
</dbReference>
<dbReference type="Pfam" id="PF00015">
    <property type="entry name" value="MCPsignal"/>
    <property type="match status" value="1"/>
</dbReference>
<organism evidence="10 11">
    <name type="scientific">Domibacillus enclensis</name>
    <dbReference type="NCBI Taxonomy" id="1017273"/>
    <lineage>
        <taxon>Bacteria</taxon>
        <taxon>Bacillati</taxon>
        <taxon>Bacillota</taxon>
        <taxon>Bacilli</taxon>
        <taxon>Bacillales</taxon>
        <taxon>Bacillaceae</taxon>
        <taxon>Domibacillus</taxon>
    </lineage>
</organism>
<keyword evidence="11" id="KW-1185">Reference proteome</keyword>
<dbReference type="CDD" id="cd06225">
    <property type="entry name" value="HAMP"/>
    <property type="match status" value="1"/>
</dbReference>
<proteinExistence type="inferred from homology"/>
<keyword evidence="4 6" id="KW-0807">Transducer</keyword>
<sequence length="603" mass="65823">MIEISSFMDGENMSRKKTRLPRKKKEVKGRTKKFPSLFKNKRISQKYGSVLAIVILLFITATAITSFLLNDLTNTLDELDQKGNSALALSEMASLFRQKDIRISDYILLEDQTAIDQYKEQSEQLIMLTEQARATANASALSLLDQVEANDSEMNRIFLDLIIPSVQQGNEEETFSSKQLSAYLRSQTIDHIDSLQQNLENDYAASVQEAKEAARQSLVLLILSVITASLVSVILSKWISRVVEYNLKKVVHVSTSIAQGKLNVEPIDYDGKDDIGQLTYAVNKMADNLRSIVSELLTVSQQVGTQSSILNSTAVEVKGGSEQIASSMDELAQGSEQQADAASSISKLIESLNHKIADTHKSGIRLAETSNSVLRISEEGRIQMEQTAGQMQHITFLVSDSVEKVQGLEKRTLEISHLANVIQTISAQTNLLALNAAIEAARAGEHGRGFAVVADEVRKLAVEVDESVKEITGIIKGVQSGTADVVTSLNNGFHEVQKGSQAMQYTTKTFADIIQFVNEMSGSIQTISLRLDSISEGSDKISSSSQEIASVTEESSAGVVETAGASRQLNASMEEIIESAQSLATLSKDLEQSVKQFTLSAHH</sequence>
<evidence type="ECO:0000313" key="11">
    <source>
        <dbReference type="Proteomes" id="UP000215545"/>
    </source>
</evidence>
<dbReference type="PANTHER" id="PTHR32089:SF112">
    <property type="entry name" value="LYSOZYME-LIKE PROTEIN-RELATED"/>
    <property type="match status" value="1"/>
</dbReference>
<evidence type="ECO:0000256" key="4">
    <source>
        <dbReference type="ARBA" id="ARBA00023224"/>
    </source>
</evidence>
<evidence type="ECO:0008006" key="12">
    <source>
        <dbReference type="Google" id="ProtNLM"/>
    </source>
</evidence>
<evidence type="ECO:0000259" key="9">
    <source>
        <dbReference type="PROSITE" id="PS50885"/>
    </source>
</evidence>
<evidence type="ECO:0000259" key="8">
    <source>
        <dbReference type="PROSITE" id="PS50111"/>
    </source>
</evidence>
<feature type="compositionally biased region" description="Basic residues" evidence="7">
    <location>
        <begin position="15"/>
        <end position="28"/>
    </location>
</feature>
<keyword evidence="2" id="KW-1003">Cell membrane</keyword>